<dbReference type="SMART" id="SM00267">
    <property type="entry name" value="GGDEF"/>
    <property type="match status" value="1"/>
</dbReference>
<dbReference type="InterPro" id="IPR013767">
    <property type="entry name" value="PAS_fold"/>
</dbReference>
<dbReference type="SMART" id="SM00091">
    <property type="entry name" value="PAS"/>
    <property type="match status" value="2"/>
</dbReference>
<dbReference type="Gene3D" id="3.30.450.20">
    <property type="entry name" value="PAS domain"/>
    <property type="match status" value="2"/>
</dbReference>
<dbReference type="Proteomes" id="UP001154312">
    <property type="component" value="Unassembled WGS sequence"/>
</dbReference>
<feature type="domain" description="PAS" evidence="1">
    <location>
        <begin position="328"/>
        <end position="380"/>
    </location>
</feature>
<dbReference type="SMART" id="SM00065">
    <property type="entry name" value="GAF"/>
    <property type="match status" value="1"/>
</dbReference>
<proteinExistence type="predicted"/>
<evidence type="ECO:0000313" key="4">
    <source>
        <dbReference type="EMBL" id="MDF9409811.1"/>
    </source>
</evidence>
<dbReference type="InterPro" id="IPR035965">
    <property type="entry name" value="PAS-like_dom_sf"/>
</dbReference>
<sequence length="788" mass="89470">MKDEYKTGEQLADELVRPCLGATDLEKKLRAEKLQLLAICDNINEIMYVSDPTTYEILFVNKTLRELHKKELVGSICYKEFQGRESPCEFCTNNVILKDKGKPYKWEHYNPLHGRNYMIEDIAIRWPDGRDVRFEFAVDITNHKKVEEAIRRRLEFMDIVKRISSRFVGVSNIDEAINDSLADIGIISGAGRAYLFYMSQDETTMSNTHEWCNDGVLPQKDTLQNVPNITLPWWMEKLHKGEVIHITDVSKLPREAQAERDLLEKQDIKSLISLPLYVNGKLSGFIGFDNVTGTGSWSDDDLALLRVSSEIIGNAYERKLVDEALRESENKYRTIFENTGTAIVILEEDNTISLVNSEFERYTGFGKEEIQGKKSLNEFLRDYSRGIKKHFPLVDNLPLNLESHLVDKMGNTKNVIINITRLPGTSKYVVSLLDITEQKRIEKQLKYLSFHDTLTGLYNRAFFEEEMRRLGNERHMPISIIMCDVDGLKLVNDTLGHHAGDELLVSASGIIKKCFRKSDIVARIGGDEFALILPNSNRNIAEKACCNIRNALAKYNAANTKNILSLSIGFAVKDDPSVSMAELFKEADNSMYREKLHHKESARNAIVQALTKALAARDFITEGHAERLRSLVASMAAAIGIPEYKIADLRLLAQFHDIGKVGVSDRILFKPGPLTPEERSEIELHCSIGHRIALAAPDLTPIADWILKHHEWWNGKGYPLGLKEQEIPLECRVLAIADAYDAMTSDRPYRKAITHEAAVKELERCAGSQFDPVLTPKFIRVLEDIRSF</sequence>
<evidence type="ECO:0000259" key="1">
    <source>
        <dbReference type="PROSITE" id="PS50112"/>
    </source>
</evidence>
<dbReference type="Pfam" id="PF13487">
    <property type="entry name" value="HD_5"/>
    <property type="match status" value="1"/>
</dbReference>
<dbReference type="InterPro" id="IPR037522">
    <property type="entry name" value="HD_GYP_dom"/>
</dbReference>
<dbReference type="InterPro" id="IPR000160">
    <property type="entry name" value="GGDEF_dom"/>
</dbReference>
<dbReference type="RefSeq" id="WP_277445327.1">
    <property type="nucleotide sequence ID" value="NZ_JAKOAV010000044.1"/>
</dbReference>
<dbReference type="SUPFAM" id="SSF55785">
    <property type="entry name" value="PYP-like sensor domain (PAS domain)"/>
    <property type="match status" value="1"/>
</dbReference>
<dbReference type="Pfam" id="PF00989">
    <property type="entry name" value="PAS"/>
    <property type="match status" value="1"/>
</dbReference>
<name>A0A9X4H4H4_9FIRM</name>
<evidence type="ECO:0000259" key="3">
    <source>
        <dbReference type="PROSITE" id="PS51832"/>
    </source>
</evidence>
<dbReference type="GO" id="GO:0052621">
    <property type="term" value="F:diguanylate cyclase activity"/>
    <property type="evidence" value="ECO:0007669"/>
    <property type="project" value="UniProtKB-EC"/>
</dbReference>
<dbReference type="SUPFAM" id="SSF55781">
    <property type="entry name" value="GAF domain-like"/>
    <property type="match status" value="1"/>
</dbReference>
<keyword evidence="4" id="KW-0808">Transferase</keyword>
<dbReference type="CDD" id="cd00077">
    <property type="entry name" value="HDc"/>
    <property type="match status" value="1"/>
</dbReference>
<dbReference type="PROSITE" id="PS50887">
    <property type="entry name" value="GGDEF"/>
    <property type="match status" value="1"/>
</dbReference>
<dbReference type="AlphaFoldDB" id="A0A9X4H4H4"/>
<dbReference type="CDD" id="cd00130">
    <property type="entry name" value="PAS"/>
    <property type="match status" value="1"/>
</dbReference>
<keyword evidence="5" id="KW-1185">Reference proteome</keyword>
<dbReference type="Pfam" id="PF01590">
    <property type="entry name" value="GAF"/>
    <property type="match status" value="1"/>
</dbReference>
<dbReference type="Gene3D" id="1.10.3210.10">
    <property type="entry name" value="Hypothetical protein af1432"/>
    <property type="match status" value="1"/>
</dbReference>
<dbReference type="Pfam" id="PF00990">
    <property type="entry name" value="GGDEF"/>
    <property type="match status" value="1"/>
</dbReference>
<dbReference type="Gene3D" id="3.30.450.40">
    <property type="match status" value="1"/>
</dbReference>
<reference evidence="4" key="1">
    <citation type="submission" date="2022-02" db="EMBL/GenBank/DDBJ databases">
        <authorList>
            <person name="Leng L."/>
        </authorList>
    </citation>
    <scope>NUCLEOTIDE SEQUENCE</scope>
    <source>
        <strain evidence="4">JI</strain>
    </source>
</reference>
<dbReference type="GO" id="GO:0006355">
    <property type="term" value="P:regulation of DNA-templated transcription"/>
    <property type="evidence" value="ECO:0007669"/>
    <property type="project" value="InterPro"/>
</dbReference>
<dbReference type="EMBL" id="JAKOAV010000044">
    <property type="protein sequence ID" value="MDF9409811.1"/>
    <property type="molecule type" value="Genomic_DNA"/>
</dbReference>
<feature type="domain" description="GGDEF" evidence="2">
    <location>
        <begin position="476"/>
        <end position="611"/>
    </location>
</feature>
<dbReference type="InterPro" id="IPR003607">
    <property type="entry name" value="HD/PDEase_dom"/>
</dbReference>
<dbReference type="InterPro" id="IPR029787">
    <property type="entry name" value="Nucleotide_cyclase"/>
</dbReference>
<keyword evidence="4" id="KW-0548">Nucleotidyltransferase</keyword>
<dbReference type="InterPro" id="IPR003018">
    <property type="entry name" value="GAF"/>
</dbReference>
<gene>
    <name evidence="4" type="ORF">L7E55_15890</name>
</gene>
<dbReference type="PROSITE" id="PS51832">
    <property type="entry name" value="HD_GYP"/>
    <property type="match status" value="1"/>
</dbReference>
<dbReference type="PANTHER" id="PTHR43155">
    <property type="entry name" value="CYCLIC DI-GMP PHOSPHODIESTERASE PA4108-RELATED"/>
    <property type="match status" value="1"/>
</dbReference>
<dbReference type="SMART" id="SM00471">
    <property type="entry name" value="HDc"/>
    <property type="match status" value="1"/>
</dbReference>
<organism evidence="4 5">
    <name type="scientific">Pelotomaculum isophthalicicum JI</name>
    <dbReference type="NCBI Taxonomy" id="947010"/>
    <lineage>
        <taxon>Bacteria</taxon>
        <taxon>Bacillati</taxon>
        <taxon>Bacillota</taxon>
        <taxon>Clostridia</taxon>
        <taxon>Eubacteriales</taxon>
        <taxon>Desulfotomaculaceae</taxon>
        <taxon>Pelotomaculum</taxon>
    </lineage>
</organism>
<evidence type="ECO:0000313" key="5">
    <source>
        <dbReference type="Proteomes" id="UP001154312"/>
    </source>
</evidence>
<dbReference type="EC" id="2.7.7.65" evidence="4"/>
<comment type="caution">
    <text evidence="4">The sequence shown here is derived from an EMBL/GenBank/DDBJ whole genome shotgun (WGS) entry which is preliminary data.</text>
</comment>
<dbReference type="NCBIfam" id="TIGR00254">
    <property type="entry name" value="GGDEF"/>
    <property type="match status" value="1"/>
</dbReference>
<dbReference type="InterPro" id="IPR029016">
    <property type="entry name" value="GAF-like_dom_sf"/>
</dbReference>
<dbReference type="Gene3D" id="3.30.70.270">
    <property type="match status" value="1"/>
</dbReference>
<accession>A0A9X4H4H4</accession>
<dbReference type="SUPFAM" id="SSF109604">
    <property type="entry name" value="HD-domain/PDEase-like"/>
    <property type="match status" value="1"/>
</dbReference>
<protein>
    <submittedName>
        <fullName evidence="4">Diguanylate cyclase</fullName>
        <ecNumber evidence="4">2.7.7.65</ecNumber>
    </submittedName>
</protein>
<dbReference type="CDD" id="cd01949">
    <property type="entry name" value="GGDEF"/>
    <property type="match status" value="1"/>
</dbReference>
<dbReference type="PANTHER" id="PTHR43155:SF2">
    <property type="entry name" value="CYCLIC DI-GMP PHOSPHODIESTERASE PA4108"/>
    <property type="match status" value="1"/>
</dbReference>
<feature type="domain" description="HD-GYP" evidence="3">
    <location>
        <begin position="599"/>
        <end position="788"/>
    </location>
</feature>
<dbReference type="PROSITE" id="PS50112">
    <property type="entry name" value="PAS"/>
    <property type="match status" value="1"/>
</dbReference>
<dbReference type="SUPFAM" id="SSF55073">
    <property type="entry name" value="Nucleotide cyclase"/>
    <property type="match status" value="1"/>
</dbReference>
<evidence type="ECO:0000259" key="2">
    <source>
        <dbReference type="PROSITE" id="PS50887"/>
    </source>
</evidence>
<dbReference type="NCBIfam" id="TIGR00229">
    <property type="entry name" value="sensory_box"/>
    <property type="match status" value="1"/>
</dbReference>
<dbReference type="InterPro" id="IPR000014">
    <property type="entry name" value="PAS"/>
</dbReference>
<dbReference type="InterPro" id="IPR043128">
    <property type="entry name" value="Rev_trsase/Diguanyl_cyclase"/>
</dbReference>